<protein>
    <submittedName>
        <fullName evidence="1">Uncharacterized protein</fullName>
    </submittedName>
</protein>
<reference evidence="1" key="1">
    <citation type="journal article" date="2020" name="G3 (Bethesda)">
        <title>High-Quality Assemblies for Three Invasive Social Wasps from the &lt;i&gt;Vespula&lt;/i&gt; Genus.</title>
        <authorList>
            <person name="Harrop T.W.R."/>
            <person name="Guhlin J."/>
            <person name="McLaughlin G.M."/>
            <person name="Permina E."/>
            <person name="Stockwell P."/>
            <person name="Gilligan J."/>
            <person name="Le Lec M.F."/>
            <person name="Gruber M.A.M."/>
            <person name="Quinn O."/>
            <person name="Lovegrove M."/>
            <person name="Duncan E.J."/>
            <person name="Remnant E.J."/>
            <person name="Van Eeckhoven J."/>
            <person name="Graham B."/>
            <person name="Knapp R.A."/>
            <person name="Langford K.W."/>
            <person name="Kronenberg Z."/>
            <person name="Press M.O."/>
            <person name="Eacker S.M."/>
            <person name="Wilson-Rankin E.E."/>
            <person name="Purcell J."/>
            <person name="Lester P.J."/>
            <person name="Dearden P.K."/>
        </authorList>
    </citation>
    <scope>NUCLEOTIDE SEQUENCE</scope>
    <source>
        <strain evidence="1">Linc-1</strain>
    </source>
</reference>
<sequence length="104" mass="11978">MEHNTMDHVKTRTMFEKETLSCQTQHVDSIVPLRSIKTVLEAEDTISNDHNEEANSSHAADCNRWKIETNLRNFNYFRDIPDETQAKAVLIAGKYCKGLQLIDI</sequence>
<proteinExistence type="predicted"/>
<dbReference type="AlphaFoldDB" id="A0A834J1A6"/>
<evidence type="ECO:0000313" key="2">
    <source>
        <dbReference type="Proteomes" id="UP000617340"/>
    </source>
</evidence>
<dbReference type="EMBL" id="JACSDZ010000023">
    <property type="protein sequence ID" value="KAF7380353.1"/>
    <property type="molecule type" value="Genomic_DNA"/>
</dbReference>
<name>A0A834J1A6_VESGE</name>
<comment type="caution">
    <text evidence="1">The sequence shown here is derived from an EMBL/GenBank/DDBJ whole genome shotgun (WGS) entry which is preliminary data.</text>
</comment>
<organism evidence="1 2">
    <name type="scientific">Vespula germanica</name>
    <name type="common">German yellow jacket</name>
    <name type="synonym">Paravespula germanica</name>
    <dbReference type="NCBI Taxonomy" id="30212"/>
    <lineage>
        <taxon>Eukaryota</taxon>
        <taxon>Metazoa</taxon>
        <taxon>Ecdysozoa</taxon>
        <taxon>Arthropoda</taxon>
        <taxon>Hexapoda</taxon>
        <taxon>Insecta</taxon>
        <taxon>Pterygota</taxon>
        <taxon>Neoptera</taxon>
        <taxon>Endopterygota</taxon>
        <taxon>Hymenoptera</taxon>
        <taxon>Apocrita</taxon>
        <taxon>Aculeata</taxon>
        <taxon>Vespoidea</taxon>
        <taxon>Vespidae</taxon>
        <taxon>Vespinae</taxon>
        <taxon>Vespula</taxon>
    </lineage>
</organism>
<gene>
    <name evidence="1" type="ORF">HZH68_016218</name>
</gene>
<evidence type="ECO:0000313" key="1">
    <source>
        <dbReference type="EMBL" id="KAF7380353.1"/>
    </source>
</evidence>
<keyword evidence="2" id="KW-1185">Reference proteome</keyword>
<dbReference type="Proteomes" id="UP000617340">
    <property type="component" value="Unassembled WGS sequence"/>
</dbReference>
<accession>A0A834J1A6</accession>